<comment type="caution">
    <text evidence="1">The sequence shown here is derived from an EMBL/GenBank/DDBJ whole genome shotgun (WGS) entry which is preliminary data.</text>
</comment>
<name>A0ACC2S199_9FUNG</name>
<evidence type="ECO:0000313" key="1">
    <source>
        <dbReference type="EMBL" id="KAJ9056033.1"/>
    </source>
</evidence>
<keyword evidence="2" id="KW-1185">Reference proteome</keyword>
<proteinExistence type="predicted"/>
<dbReference type="Proteomes" id="UP001165960">
    <property type="component" value="Unassembled WGS sequence"/>
</dbReference>
<organism evidence="1 2">
    <name type="scientific">Entomophthora muscae</name>
    <dbReference type="NCBI Taxonomy" id="34485"/>
    <lineage>
        <taxon>Eukaryota</taxon>
        <taxon>Fungi</taxon>
        <taxon>Fungi incertae sedis</taxon>
        <taxon>Zoopagomycota</taxon>
        <taxon>Entomophthoromycotina</taxon>
        <taxon>Entomophthoromycetes</taxon>
        <taxon>Entomophthorales</taxon>
        <taxon>Entomophthoraceae</taxon>
        <taxon>Entomophthora</taxon>
    </lineage>
</organism>
<gene>
    <name evidence="1" type="ORF">DSO57_1037256</name>
</gene>
<reference evidence="1" key="1">
    <citation type="submission" date="2022-04" db="EMBL/GenBank/DDBJ databases">
        <title>Genome of the entomopathogenic fungus Entomophthora muscae.</title>
        <authorList>
            <person name="Elya C."/>
            <person name="Lovett B.R."/>
            <person name="Lee E."/>
            <person name="Macias A.M."/>
            <person name="Hajek A.E."/>
            <person name="De Bivort B.L."/>
            <person name="Kasson M.T."/>
            <person name="De Fine Licht H.H."/>
            <person name="Stajich J.E."/>
        </authorList>
    </citation>
    <scope>NUCLEOTIDE SEQUENCE</scope>
    <source>
        <strain evidence="1">Berkeley</strain>
    </source>
</reference>
<protein>
    <submittedName>
        <fullName evidence="1">Uncharacterized protein</fullName>
    </submittedName>
</protein>
<sequence length="109" mass="12035">MMKKVKPVLDTSYEPYFSGGNQEDNNKPEFYRTVEGKLVLKKVADFYNKVPMPCMPVINQNPGIREGAIITKSGSHPGRTIHQDAIQCRTGMAALRGLPKEAGQEKGGK</sequence>
<evidence type="ECO:0000313" key="2">
    <source>
        <dbReference type="Proteomes" id="UP001165960"/>
    </source>
</evidence>
<accession>A0ACC2S199</accession>
<dbReference type="EMBL" id="QTSX02006071">
    <property type="protein sequence ID" value="KAJ9056033.1"/>
    <property type="molecule type" value="Genomic_DNA"/>
</dbReference>